<gene>
    <name evidence="2" type="ORF">LTR84_005607</name>
</gene>
<comment type="caution">
    <text evidence="2">The sequence shown here is derived from an EMBL/GenBank/DDBJ whole genome shotgun (WGS) entry which is preliminary data.</text>
</comment>
<organism evidence="2 3">
    <name type="scientific">Exophiala bonariae</name>
    <dbReference type="NCBI Taxonomy" id="1690606"/>
    <lineage>
        <taxon>Eukaryota</taxon>
        <taxon>Fungi</taxon>
        <taxon>Dikarya</taxon>
        <taxon>Ascomycota</taxon>
        <taxon>Pezizomycotina</taxon>
        <taxon>Eurotiomycetes</taxon>
        <taxon>Chaetothyriomycetidae</taxon>
        <taxon>Chaetothyriales</taxon>
        <taxon>Herpotrichiellaceae</taxon>
        <taxon>Exophiala</taxon>
    </lineage>
</organism>
<dbReference type="Proteomes" id="UP001358417">
    <property type="component" value="Unassembled WGS sequence"/>
</dbReference>
<name>A0AAV9N5P4_9EURO</name>
<dbReference type="GeneID" id="89973782"/>
<proteinExistence type="predicted"/>
<protein>
    <recommendedName>
        <fullName evidence="4">Fungal N-terminal domain-containing protein</fullName>
    </recommendedName>
</protein>
<reference evidence="2 3" key="1">
    <citation type="submission" date="2023-08" db="EMBL/GenBank/DDBJ databases">
        <title>Black Yeasts Isolated from many extreme environments.</title>
        <authorList>
            <person name="Coleine C."/>
            <person name="Stajich J.E."/>
            <person name="Selbmann L."/>
        </authorList>
    </citation>
    <scope>NUCLEOTIDE SEQUENCE [LARGE SCALE GENOMIC DNA]</scope>
    <source>
        <strain evidence="2 3">CCFEE 5792</strain>
    </source>
</reference>
<feature type="region of interest" description="Disordered" evidence="1">
    <location>
        <begin position="1129"/>
        <end position="1164"/>
    </location>
</feature>
<keyword evidence="3" id="KW-1185">Reference proteome</keyword>
<dbReference type="EMBL" id="JAVRRD010000021">
    <property type="protein sequence ID" value="KAK5048517.1"/>
    <property type="molecule type" value="Genomic_DNA"/>
</dbReference>
<evidence type="ECO:0000313" key="3">
    <source>
        <dbReference type="Proteomes" id="UP001358417"/>
    </source>
</evidence>
<evidence type="ECO:0000313" key="2">
    <source>
        <dbReference type="EMBL" id="KAK5048517.1"/>
    </source>
</evidence>
<accession>A0AAV9N5P4</accession>
<evidence type="ECO:0000256" key="1">
    <source>
        <dbReference type="SAM" id="MobiDB-lite"/>
    </source>
</evidence>
<evidence type="ECO:0008006" key="4">
    <source>
        <dbReference type="Google" id="ProtNLM"/>
    </source>
</evidence>
<dbReference type="RefSeq" id="XP_064703876.1">
    <property type="nucleotide sequence ID" value="XM_064849173.1"/>
</dbReference>
<dbReference type="AlphaFoldDB" id="A0AAV9N5P4"/>
<sequence length="1164" mass="132269">MAEALAVLGATAAGVQLGELGCKALIHGITVLRNMQAIPKRIETLLLETEVSIRRIEDIQNDVLQPGSNVVAHLTAVQLARVSTVISEVELAMKSLEDQLNILLPRTRPQAGRLKRIWAALFVLSSEESKLEGHLQHISRASMEILRELLILGLHLEAYNRNFLDQISILIQDNQQSTHWKLDSVHNLLGSLRDTIIDTAQATAGNLTAISDDIQTKHDSTELKLTSIRDDTTFIKRQLIAQTNFSDSQNEIMRTMMRSVIQEEMLLLTPVNREQIPVLRDSVLRIMAGESEKLPQPEHETASHLTTADRQELQSQIGQQLIMRPSMLRDAVESVSLRRKGGLFCTCKPQELLSWYDRGPFRISLDYTSQHRHSCPYHPLGKQSWTYAVSAQLLPFVRRTVELGVNLRSGAGCFSIAPLLNAYCTVRRSESPIFKLFDDFPFRYGQIMQSRKRKRSGYFYSPDIWHHHHPHGSEVIYWQGDVNKASTGMTYLLTSLETVLQNKTASGLEKDENGNTILHEVMFLLAILSQILSDLQPLFHRLLVLALRSGVDVSAISMTGARPLSWFGLINGTGEVVKVFSATSEIETDLPATAAGSLLIATNHGYRNGLEMVPRLYHLIAEYDLDEQISGVSHKYINVNRMNFSHPLPQRRLQIHRLLMRVPELTETFGLTEIGPCIIRRSEDCLVKYLENDKSAPFNDGDLAYDPTCLPIGWTSGLEILLKAGFRPRKALELAILTGHTALIVSVLPYTDFFESSIEERPMNWLFNFLQHDVKQKADIVDVFVVEFEARRREHEDHKTERQHALSLSGLPSVYHGWLNCGGSHTHDNTILLESLFRAGHHTIDAAHEDGRTPLLQIASYAYAFNQRNLAVEWFLSRGASGTFADRTCWPNIMFYLIPSLAYRQHLLLPLDDDIGLYLDVADPLWADDCQCFCSRRGCLPWYRYWSRLESLNQSEAGSWTERLSALQEATDFLRLDGKQKEKCYTELCRLEVFTRLGMIHTCCGHYSFYQSRPAVKSENERERCRKEDAELKAQLDLIMIAYANMRQAAIEVIHDAWTSWWELLDSILPRLSHVEQEWRLGIYKYLPSKDSKIAASRANRERAALVASGYGDYEDFADVIRDHFKEYLDPQVPPNEGSDDEWTDTDFSDDGQLEDQEGEEGSL</sequence>
<feature type="compositionally biased region" description="Acidic residues" evidence="1">
    <location>
        <begin position="1138"/>
        <end position="1164"/>
    </location>
</feature>